<dbReference type="RefSeq" id="WP_012066176.1">
    <property type="nucleotide sequence ID" value="NC_009634.1"/>
</dbReference>
<dbReference type="Gene3D" id="3.30.70.2160">
    <property type="match status" value="1"/>
</dbReference>
<dbReference type="HOGENOM" id="CLU_061502_0_0_2"/>
<dbReference type="EMBL" id="CP000742">
    <property type="protein sequence ID" value="ABR55261.1"/>
    <property type="molecule type" value="Genomic_DNA"/>
</dbReference>
<evidence type="ECO:0000259" key="2">
    <source>
        <dbReference type="Pfam" id="PF18330"/>
    </source>
</evidence>
<feature type="domain" description="RNA ligase Pab1020 C-terminal" evidence="2">
    <location>
        <begin position="266"/>
        <end position="390"/>
    </location>
</feature>
<evidence type="ECO:0000313" key="3">
    <source>
        <dbReference type="EMBL" id="ABR55261.1"/>
    </source>
</evidence>
<dbReference type="KEGG" id="mvn:Mevan_1364"/>
<dbReference type="Gene3D" id="3.30.1490.70">
    <property type="match status" value="1"/>
</dbReference>
<proteinExistence type="predicted"/>
<evidence type="ECO:0000259" key="1">
    <source>
        <dbReference type="Pfam" id="PF09414"/>
    </source>
</evidence>
<organism evidence="3 4">
    <name type="scientific">Methanococcus vannielii (strain ATCC 35089 / DSM 1224 / JCM 13029 / OCM 148 / SB)</name>
    <dbReference type="NCBI Taxonomy" id="406327"/>
    <lineage>
        <taxon>Archaea</taxon>
        <taxon>Methanobacteriati</taxon>
        <taxon>Methanobacteriota</taxon>
        <taxon>Methanomada group</taxon>
        <taxon>Methanococci</taxon>
        <taxon>Methanococcales</taxon>
        <taxon>Methanococcaceae</taxon>
        <taxon>Methanococcus</taxon>
    </lineage>
</organism>
<dbReference type="CDD" id="cd07894">
    <property type="entry name" value="Adenylation_RNA_ligase"/>
    <property type="match status" value="1"/>
</dbReference>
<dbReference type="Gene3D" id="3.10.450.740">
    <property type="match status" value="1"/>
</dbReference>
<keyword evidence="4" id="KW-1185">Reference proteome</keyword>
<protein>
    <submittedName>
        <fullName evidence="3">ATP dependent DNA ligase</fullName>
    </submittedName>
</protein>
<dbReference type="GO" id="GO:0016874">
    <property type="term" value="F:ligase activity"/>
    <property type="evidence" value="ECO:0007669"/>
    <property type="project" value="UniProtKB-KW"/>
</dbReference>
<gene>
    <name evidence="3" type="ordered locus">Mevan_1364</name>
</gene>
<reference evidence="3" key="1">
    <citation type="submission" date="2007-06" db="EMBL/GenBank/DDBJ databases">
        <title>Complete sequence of Methanococcus vannielii SB.</title>
        <authorList>
            <consortium name="US DOE Joint Genome Institute"/>
            <person name="Copeland A."/>
            <person name="Lucas S."/>
            <person name="Lapidus A."/>
            <person name="Barry K."/>
            <person name="Glavina del Rio T."/>
            <person name="Dalin E."/>
            <person name="Tice H."/>
            <person name="Pitluck S."/>
            <person name="Chain P."/>
            <person name="Malfatti S."/>
            <person name="Shin M."/>
            <person name="Vergez L."/>
            <person name="Schmutz J."/>
            <person name="Larimer F."/>
            <person name="Land M."/>
            <person name="Hauser L."/>
            <person name="Kyrpides N."/>
            <person name="Anderson I."/>
            <person name="Sieprawska-Lupa M."/>
            <person name="Whitman W.B."/>
            <person name="Richardson P."/>
        </authorList>
    </citation>
    <scope>NUCLEOTIDE SEQUENCE [LARGE SCALE GENOMIC DNA]</scope>
    <source>
        <strain evidence="3">SB</strain>
    </source>
</reference>
<dbReference type="AlphaFoldDB" id="A6URY9"/>
<dbReference type="Proteomes" id="UP000001107">
    <property type="component" value="Chromosome"/>
</dbReference>
<name>A6URY9_METVS</name>
<feature type="domain" description="RNA ligase" evidence="1">
    <location>
        <begin position="98"/>
        <end position="254"/>
    </location>
</feature>
<sequence>MNGLFSKTNNKEFKEIVQKISKRLNLNPNDLEKGFERKIITKYEYNDKKYLCFKKKLRHIERGTIVFLNDNFDYFCGYPKIKRAMMLKASLDKYFDKKIAIEEKLDGYNIRIIKFEDEILAVTRGGKICPFTTKKVKKYLKTTFLDDYPNLMLCGEMIGLNNPYVNQYYIEAEKDYENLGFYIFDIRERETNIPYSISKKEELFKKYEIPHVKPIIIDKKDISKLWEILNTLNENKKEGVILKDPEMLMEPLKYTTQHTQCNDLSIAFKYTYDIGIDFMFSRIVREGYQSFEMSESKEEELNRAEKLGKSIFLPMIQTIKDVSEGITSKECFELFFESEPDFLEFMNYLKKMHVPIIIESKEIMGKIIKVRICRIYNATTDKIKSHLEGNLW</sequence>
<dbReference type="InterPro" id="IPR041596">
    <property type="entry name" value="Lig_Pab1020_C"/>
</dbReference>
<dbReference type="Gene3D" id="3.30.470.30">
    <property type="entry name" value="DNA ligase/mRNA capping enzyme"/>
    <property type="match status" value="1"/>
</dbReference>
<dbReference type="GeneID" id="5324872"/>
<dbReference type="PRINTS" id="PR01048">
    <property type="entry name" value="Y414FAMILY"/>
</dbReference>
<evidence type="ECO:0000313" key="4">
    <source>
        <dbReference type="Proteomes" id="UP000001107"/>
    </source>
</evidence>
<accession>A6URY9</accession>
<dbReference type="STRING" id="406327.Mevan_1364"/>
<dbReference type="InterPro" id="IPR001072">
    <property type="entry name" value="RNA_ligase_Pab1020"/>
</dbReference>
<dbReference type="Pfam" id="PF09414">
    <property type="entry name" value="RNA_ligase"/>
    <property type="match status" value="1"/>
</dbReference>
<keyword evidence="3" id="KW-0436">Ligase</keyword>
<dbReference type="NCBIfam" id="TIGR01209">
    <property type="entry name" value="RNA ligase"/>
    <property type="match status" value="1"/>
</dbReference>
<dbReference type="InterPro" id="IPR021122">
    <property type="entry name" value="RNA_ligase_dom_REL/Rnl2"/>
</dbReference>
<dbReference type="SUPFAM" id="SSF56091">
    <property type="entry name" value="DNA ligase/mRNA capping enzyme, catalytic domain"/>
    <property type="match status" value="1"/>
</dbReference>
<dbReference type="eggNOG" id="arCOG04218">
    <property type="taxonomic scope" value="Archaea"/>
</dbReference>
<dbReference type="Pfam" id="PF18330">
    <property type="entry name" value="Lig_C"/>
    <property type="match status" value="1"/>
</dbReference>
<dbReference type="OrthoDB" id="14524at2157"/>